<dbReference type="RefSeq" id="WP_189008029.1">
    <property type="nucleotide sequence ID" value="NZ_BMPP01000008.1"/>
</dbReference>
<comment type="caution">
    <text evidence="1">The sequence shown here is derived from an EMBL/GenBank/DDBJ whole genome shotgun (WGS) entry which is preliminary data.</text>
</comment>
<name>A0ABQ2EY66_9DEIO</name>
<dbReference type="Proteomes" id="UP000647587">
    <property type="component" value="Unassembled WGS sequence"/>
</dbReference>
<reference evidence="2" key="1">
    <citation type="journal article" date="2019" name="Int. J. Syst. Evol. Microbiol.">
        <title>The Global Catalogue of Microorganisms (GCM) 10K type strain sequencing project: providing services to taxonomists for standard genome sequencing and annotation.</title>
        <authorList>
            <consortium name="The Broad Institute Genomics Platform"/>
            <consortium name="The Broad Institute Genome Sequencing Center for Infectious Disease"/>
            <person name="Wu L."/>
            <person name="Ma J."/>
        </authorList>
    </citation>
    <scope>NUCLEOTIDE SEQUENCE [LARGE SCALE GENOMIC DNA]</scope>
    <source>
        <strain evidence="2">JCM 30331</strain>
    </source>
</reference>
<gene>
    <name evidence="1" type="ORF">GCM10008955_21240</name>
</gene>
<sequence length="204" mass="23128">MNPVFPLNIDFKFSLFTELRVTDASGRLIAVVKEKTFSIRDEVRVYADEERRVQTHAMRARGLMAGALDWRARRELRRVDGSEVGALQAQGVRTLWAASYELLGPQGEARFTIRDDHPWMSVVEGLIGAVPVVGDLVAMGFDYLVNPTYTVADIGGQPAYRVHKKRSFLSRRFTVEELRPGQPQDEELMLLGLVQLVLRERERG</sequence>
<accession>A0ABQ2EY66</accession>
<proteinExistence type="predicted"/>
<keyword evidence="2" id="KW-1185">Reference proteome</keyword>
<dbReference type="EMBL" id="BMPP01000008">
    <property type="protein sequence ID" value="GGK27194.1"/>
    <property type="molecule type" value="Genomic_DNA"/>
</dbReference>
<protein>
    <submittedName>
        <fullName evidence="1">Uncharacterized protein</fullName>
    </submittedName>
</protein>
<evidence type="ECO:0000313" key="2">
    <source>
        <dbReference type="Proteomes" id="UP000647587"/>
    </source>
</evidence>
<organism evidence="1 2">
    <name type="scientific">Deinococcus malanensis</name>
    <dbReference type="NCBI Taxonomy" id="1706855"/>
    <lineage>
        <taxon>Bacteria</taxon>
        <taxon>Thermotogati</taxon>
        <taxon>Deinococcota</taxon>
        <taxon>Deinococci</taxon>
        <taxon>Deinococcales</taxon>
        <taxon>Deinococcaceae</taxon>
        <taxon>Deinococcus</taxon>
    </lineage>
</organism>
<evidence type="ECO:0000313" key="1">
    <source>
        <dbReference type="EMBL" id="GGK27194.1"/>
    </source>
</evidence>